<dbReference type="Proteomes" id="UP001230220">
    <property type="component" value="Unassembled WGS sequence"/>
</dbReference>
<evidence type="ECO:0000313" key="1">
    <source>
        <dbReference type="EMBL" id="MDQ0359998.1"/>
    </source>
</evidence>
<keyword evidence="2" id="KW-1185">Reference proteome</keyword>
<dbReference type="EMBL" id="JAUSUR010000001">
    <property type="protein sequence ID" value="MDQ0359998.1"/>
    <property type="molecule type" value="Genomic_DNA"/>
</dbReference>
<name>A0ABU0DZC8_9FIRM</name>
<gene>
    <name evidence="1" type="ORF">J2S15_000729</name>
</gene>
<organism evidence="1 2">
    <name type="scientific">Breznakia pachnodae</name>
    <dbReference type="NCBI Taxonomy" id="265178"/>
    <lineage>
        <taxon>Bacteria</taxon>
        <taxon>Bacillati</taxon>
        <taxon>Bacillota</taxon>
        <taxon>Erysipelotrichia</taxon>
        <taxon>Erysipelotrichales</taxon>
        <taxon>Erysipelotrichaceae</taxon>
        <taxon>Breznakia</taxon>
    </lineage>
</organism>
<proteinExistence type="predicted"/>
<accession>A0ABU0DZC8</accession>
<evidence type="ECO:0000313" key="2">
    <source>
        <dbReference type="Proteomes" id="UP001230220"/>
    </source>
</evidence>
<comment type="caution">
    <text evidence="1">The sequence shown here is derived from an EMBL/GenBank/DDBJ whole genome shotgun (WGS) entry which is preliminary data.</text>
</comment>
<reference evidence="1 2" key="1">
    <citation type="submission" date="2023-07" db="EMBL/GenBank/DDBJ databases">
        <title>Genomic Encyclopedia of Type Strains, Phase IV (KMG-IV): sequencing the most valuable type-strain genomes for metagenomic binning, comparative biology and taxonomic classification.</title>
        <authorList>
            <person name="Goeker M."/>
        </authorList>
    </citation>
    <scope>NUCLEOTIDE SEQUENCE [LARGE SCALE GENOMIC DNA]</scope>
    <source>
        <strain evidence="1 2">DSM 16784</strain>
    </source>
</reference>
<sequence length="99" mass="11643">MKMKESEVLHDVVIDENELLYGVFINNELVNEGTEQQTNDYVTNKMKEINEIYGDNRVTVFVPEKEEPQDFENDMKVFLVHVELEKPLFIEILVIPSRV</sequence>
<protein>
    <submittedName>
        <fullName evidence="1">Uncharacterized protein</fullName>
    </submittedName>
</protein>
<dbReference type="RefSeq" id="WP_307405567.1">
    <property type="nucleotide sequence ID" value="NZ_JAUSUR010000001.1"/>
</dbReference>